<dbReference type="InterPro" id="IPR051552">
    <property type="entry name" value="HptR"/>
</dbReference>
<keyword evidence="8" id="KW-0804">Transcription</keyword>
<proteinExistence type="predicted"/>
<dbReference type="PROSITE" id="PS50110">
    <property type="entry name" value="RESPONSE_REGULATORY"/>
    <property type="match status" value="1"/>
</dbReference>
<dbReference type="SMART" id="SM00448">
    <property type="entry name" value="REC"/>
    <property type="match status" value="1"/>
</dbReference>
<dbReference type="CDD" id="cd17536">
    <property type="entry name" value="REC_YesN-like"/>
    <property type="match status" value="1"/>
</dbReference>
<dbReference type="InterPro" id="IPR018060">
    <property type="entry name" value="HTH_AraC"/>
</dbReference>
<dbReference type="InterPro" id="IPR011006">
    <property type="entry name" value="CheY-like_superfamily"/>
</dbReference>
<dbReference type="Gene3D" id="1.10.10.60">
    <property type="entry name" value="Homeodomain-like"/>
    <property type="match status" value="2"/>
</dbReference>
<sequence>MYKVVIADDNNLIREALKKTIPWSRLDCVVAAEAEDGIEEKEAILKYRPDIILTDIKMPGMDGLEVTEYLKNRKIETKVILITGYNDFQYAQKAVKLGVFDLVLKPIQDGELIKILERAIGEIKKEKKLRIFQEQLVEENIHYKERIEDADRVMRVQALKDLAQGHRAEGQRYEDILGCADKRCIYVAGRLRTLDEECGKKALERIVEVISRRSWECICIEQRSGREIELLFLPDKQDSASMIDIRMKNRLRELAGIVEKECGTSVCFSVSSLSEGLGNLKEMRDQALDILEENFFSAREQVLFCRYYNTAAAGEGDAAFKDIENFHRIIAHGESEDIDREVEKLLEKLEQITCGNEFRIKCFLSEICITMYRKYYLGRLPGNERKKNINDILSEINKLEDMGQTRKYLLELARRLQRTSREEKEYENPIAGEAVVYIRERYSDTELSLTSAAEALNVNSSYLSRLLKKETGMNFIDILTSVRLEKAKQLLEDGSKATVVGGMVGYKDYSYFYQVFKKVEGVSPTEYKKKAR</sequence>
<evidence type="ECO:0000256" key="1">
    <source>
        <dbReference type="ARBA" id="ARBA00004496"/>
    </source>
</evidence>
<dbReference type="SMART" id="SM00342">
    <property type="entry name" value="HTH_ARAC"/>
    <property type="match status" value="1"/>
</dbReference>
<dbReference type="Gene3D" id="3.40.50.2300">
    <property type="match status" value="1"/>
</dbReference>
<dbReference type="AlphaFoldDB" id="A0AB73T5Y1"/>
<comment type="function">
    <text evidence="9">May play the central regulatory role in sporulation. It may be an element of the effector pathway responsible for the activation of sporulation genes in response to nutritional stress. Spo0A may act in concert with spo0H (a sigma factor) to control the expression of some genes that are critical to the sporulation process.</text>
</comment>
<organism evidence="13 14">
    <name type="scientific">Murimonas intestini</name>
    <dbReference type="NCBI Taxonomy" id="1337051"/>
    <lineage>
        <taxon>Bacteria</taxon>
        <taxon>Bacillati</taxon>
        <taxon>Bacillota</taxon>
        <taxon>Clostridia</taxon>
        <taxon>Lachnospirales</taxon>
        <taxon>Lachnospiraceae</taxon>
        <taxon>Murimonas</taxon>
    </lineage>
</organism>
<feature type="domain" description="Response regulatory" evidence="12">
    <location>
        <begin position="3"/>
        <end position="120"/>
    </location>
</feature>
<dbReference type="SUPFAM" id="SSF52172">
    <property type="entry name" value="CheY-like"/>
    <property type="match status" value="1"/>
</dbReference>
<dbReference type="PANTHER" id="PTHR42713:SF3">
    <property type="entry name" value="TRANSCRIPTIONAL REGULATORY PROTEIN HPTR"/>
    <property type="match status" value="1"/>
</dbReference>
<evidence type="ECO:0000256" key="10">
    <source>
        <dbReference type="PROSITE-ProRule" id="PRU00169"/>
    </source>
</evidence>
<evidence type="ECO:0000256" key="6">
    <source>
        <dbReference type="ARBA" id="ARBA00023015"/>
    </source>
</evidence>
<dbReference type="Proteomes" id="UP000245412">
    <property type="component" value="Unassembled WGS sequence"/>
</dbReference>
<evidence type="ECO:0000256" key="5">
    <source>
        <dbReference type="ARBA" id="ARBA00023012"/>
    </source>
</evidence>
<evidence type="ECO:0000256" key="4">
    <source>
        <dbReference type="ARBA" id="ARBA00022553"/>
    </source>
</evidence>
<dbReference type="InterPro" id="IPR009057">
    <property type="entry name" value="Homeodomain-like_sf"/>
</dbReference>
<dbReference type="PANTHER" id="PTHR42713">
    <property type="entry name" value="HISTIDINE KINASE-RELATED"/>
    <property type="match status" value="1"/>
</dbReference>
<dbReference type="GO" id="GO:0003700">
    <property type="term" value="F:DNA-binding transcription factor activity"/>
    <property type="evidence" value="ECO:0007669"/>
    <property type="project" value="InterPro"/>
</dbReference>
<dbReference type="GO" id="GO:0043565">
    <property type="term" value="F:sequence-specific DNA binding"/>
    <property type="evidence" value="ECO:0007669"/>
    <property type="project" value="InterPro"/>
</dbReference>
<reference evidence="13 14" key="1">
    <citation type="submission" date="2018-05" db="EMBL/GenBank/DDBJ databases">
        <authorList>
            <person name="Goeker M."/>
            <person name="Huntemann M."/>
            <person name="Clum A."/>
            <person name="Pillay M."/>
            <person name="Palaniappan K."/>
            <person name="Varghese N."/>
            <person name="Mikhailova N."/>
            <person name="Stamatis D."/>
            <person name="Reddy T."/>
            <person name="Daum C."/>
            <person name="Shapiro N."/>
            <person name="Ivanova N."/>
            <person name="Kyrpides N."/>
            <person name="Woyke T."/>
        </authorList>
    </citation>
    <scope>NUCLEOTIDE SEQUENCE [LARGE SCALE GENOMIC DNA]</scope>
    <source>
        <strain evidence="13 14">DSM 26524</strain>
    </source>
</reference>
<feature type="domain" description="HTH araC/xylS-type" evidence="11">
    <location>
        <begin position="432"/>
        <end position="530"/>
    </location>
</feature>
<dbReference type="Pfam" id="PF12833">
    <property type="entry name" value="HTH_18"/>
    <property type="match status" value="1"/>
</dbReference>
<keyword evidence="5" id="KW-0902">Two-component regulatory system</keyword>
<evidence type="ECO:0000259" key="12">
    <source>
        <dbReference type="PROSITE" id="PS50110"/>
    </source>
</evidence>
<dbReference type="SUPFAM" id="SSF46689">
    <property type="entry name" value="Homeodomain-like"/>
    <property type="match status" value="1"/>
</dbReference>
<evidence type="ECO:0000256" key="8">
    <source>
        <dbReference type="ARBA" id="ARBA00023163"/>
    </source>
</evidence>
<evidence type="ECO:0000259" key="11">
    <source>
        <dbReference type="PROSITE" id="PS01124"/>
    </source>
</evidence>
<keyword evidence="7" id="KW-0238">DNA-binding</keyword>
<feature type="modified residue" description="4-aspartylphosphate" evidence="10">
    <location>
        <position position="55"/>
    </location>
</feature>
<accession>A0AB73T5Y1</accession>
<evidence type="ECO:0000313" key="14">
    <source>
        <dbReference type="Proteomes" id="UP000245412"/>
    </source>
</evidence>
<evidence type="ECO:0000256" key="7">
    <source>
        <dbReference type="ARBA" id="ARBA00023125"/>
    </source>
</evidence>
<evidence type="ECO:0000256" key="2">
    <source>
        <dbReference type="ARBA" id="ARBA00018672"/>
    </source>
</evidence>
<keyword evidence="14" id="KW-1185">Reference proteome</keyword>
<dbReference type="GO" id="GO:0005737">
    <property type="term" value="C:cytoplasm"/>
    <property type="evidence" value="ECO:0007669"/>
    <property type="project" value="UniProtKB-SubCell"/>
</dbReference>
<dbReference type="InterPro" id="IPR001789">
    <property type="entry name" value="Sig_transdc_resp-reg_receiver"/>
</dbReference>
<dbReference type="PROSITE" id="PS01124">
    <property type="entry name" value="HTH_ARAC_FAMILY_2"/>
    <property type="match status" value="1"/>
</dbReference>
<dbReference type="EMBL" id="QGGY01000004">
    <property type="protein sequence ID" value="PWJ76674.1"/>
    <property type="molecule type" value="Genomic_DNA"/>
</dbReference>
<gene>
    <name evidence="13" type="ORF">C7383_104120</name>
</gene>
<keyword evidence="4 10" id="KW-0597">Phosphoprotein</keyword>
<comment type="caution">
    <text evidence="13">The sequence shown here is derived from an EMBL/GenBank/DDBJ whole genome shotgun (WGS) entry which is preliminary data.</text>
</comment>
<evidence type="ECO:0000256" key="9">
    <source>
        <dbReference type="ARBA" id="ARBA00024867"/>
    </source>
</evidence>
<dbReference type="Pfam" id="PF00072">
    <property type="entry name" value="Response_reg"/>
    <property type="match status" value="1"/>
</dbReference>
<comment type="subcellular location">
    <subcellularLocation>
        <location evidence="1">Cytoplasm</location>
    </subcellularLocation>
</comment>
<dbReference type="GO" id="GO:0000160">
    <property type="term" value="P:phosphorelay signal transduction system"/>
    <property type="evidence" value="ECO:0007669"/>
    <property type="project" value="UniProtKB-KW"/>
</dbReference>
<evidence type="ECO:0000256" key="3">
    <source>
        <dbReference type="ARBA" id="ARBA00022490"/>
    </source>
</evidence>
<name>A0AB73T5Y1_9FIRM</name>
<dbReference type="RefSeq" id="WP_257497789.1">
    <property type="nucleotide sequence ID" value="NZ_JANKBI010000008.1"/>
</dbReference>
<keyword evidence="3" id="KW-0963">Cytoplasm</keyword>
<evidence type="ECO:0000313" key="13">
    <source>
        <dbReference type="EMBL" id="PWJ76674.1"/>
    </source>
</evidence>
<keyword evidence="6" id="KW-0805">Transcription regulation</keyword>
<protein>
    <recommendedName>
        <fullName evidence="2">Stage 0 sporulation protein A homolog</fullName>
    </recommendedName>
</protein>